<dbReference type="Pfam" id="PF00528">
    <property type="entry name" value="BPD_transp_1"/>
    <property type="match status" value="1"/>
</dbReference>
<dbReference type="InterPro" id="IPR035906">
    <property type="entry name" value="MetI-like_sf"/>
</dbReference>
<protein>
    <submittedName>
        <fullName evidence="9">ABC transporter permease</fullName>
    </submittedName>
</protein>
<dbReference type="CDD" id="cd06261">
    <property type="entry name" value="TM_PBP2"/>
    <property type="match status" value="1"/>
</dbReference>
<dbReference type="PANTHER" id="PTHR43386:SF1">
    <property type="entry name" value="D,D-DIPEPTIDE TRANSPORT SYSTEM PERMEASE PROTEIN DDPC-RELATED"/>
    <property type="match status" value="1"/>
</dbReference>
<keyword evidence="6 7" id="KW-0472">Membrane</keyword>
<evidence type="ECO:0000256" key="4">
    <source>
        <dbReference type="ARBA" id="ARBA00022692"/>
    </source>
</evidence>
<feature type="transmembrane region" description="Helical" evidence="7">
    <location>
        <begin position="37"/>
        <end position="56"/>
    </location>
</feature>
<evidence type="ECO:0000259" key="8">
    <source>
        <dbReference type="PROSITE" id="PS50928"/>
    </source>
</evidence>
<dbReference type="PROSITE" id="PS50928">
    <property type="entry name" value="ABC_TM1"/>
    <property type="match status" value="1"/>
</dbReference>
<keyword evidence="3" id="KW-1003">Cell membrane</keyword>
<dbReference type="Proteomes" id="UP001596201">
    <property type="component" value="Unassembled WGS sequence"/>
</dbReference>
<feature type="domain" description="ABC transmembrane type-1" evidence="8">
    <location>
        <begin position="95"/>
        <end position="284"/>
    </location>
</feature>
<evidence type="ECO:0000256" key="3">
    <source>
        <dbReference type="ARBA" id="ARBA00022475"/>
    </source>
</evidence>
<comment type="similarity">
    <text evidence="7">Belongs to the binding-protein-dependent transport system permease family.</text>
</comment>
<comment type="subcellular location">
    <subcellularLocation>
        <location evidence="1 7">Cell membrane</location>
        <topology evidence="1 7">Multi-pass membrane protein</topology>
    </subcellularLocation>
</comment>
<comment type="caution">
    <text evidence="9">The sequence shown here is derived from an EMBL/GenBank/DDBJ whole genome shotgun (WGS) entry which is preliminary data.</text>
</comment>
<gene>
    <name evidence="9" type="ORF">ACFPJ5_18895</name>
</gene>
<dbReference type="PANTHER" id="PTHR43386">
    <property type="entry name" value="OLIGOPEPTIDE TRANSPORT SYSTEM PERMEASE PROTEIN APPC"/>
    <property type="match status" value="1"/>
</dbReference>
<dbReference type="InterPro" id="IPR050366">
    <property type="entry name" value="BP-dependent_transpt_permease"/>
</dbReference>
<dbReference type="SUPFAM" id="SSF161098">
    <property type="entry name" value="MetI-like"/>
    <property type="match status" value="1"/>
</dbReference>
<dbReference type="GO" id="GO:0005886">
    <property type="term" value="C:plasma membrane"/>
    <property type="evidence" value="ECO:0007669"/>
    <property type="project" value="UniProtKB-SubCell"/>
</dbReference>
<dbReference type="Gene3D" id="1.10.3720.10">
    <property type="entry name" value="MetI-like"/>
    <property type="match status" value="1"/>
</dbReference>
<dbReference type="EMBL" id="JBHSKX010000004">
    <property type="protein sequence ID" value="MFC5368999.1"/>
    <property type="molecule type" value="Genomic_DNA"/>
</dbReference>
<evidence type="ECO:0000256" key="5">
    <source>
        <dbReference type="ARBA" id="ARBA00022989"/>
    </source>
</evidence>
<keyword evidence="5 7" id="KW-1133">Transmembrane helix</keyword>
<feature type="transmembrane region" description="Helical" evidence="7">
    <location>
        <begin position="99"/>
        <end position="123"/>
    </location>
</feature>
<evidence type="ECO:0000313" key="10">
    <source>
        <dbReference type="Proteomes" id="UP001596201"/>
    </source>
</evidence>
<dbReference type="Pfam" id="PF12911">
    <property type="entry name" value="OppC_N"/>
    <property type="match status" value="1"/>
</dbReference>
<evidence type="ECO:0000256" key="6">
    <source>
        <dbReference type="ARBA" id="ARBA00023136"/>
    </source>
</evidence>
<keyword evidence="2 7" id="KW-0813">Transport</keyword>
<evidence type="ECO:0000256" key="1">
    <source>
        <dbReference type="ARBA" id="ARBA00004651"/>
    </source>
</evidence>
<organism evidence="9 10">
    <name type="scientific">Salinirubrum litoreum</name>
    <dbReference type="NCBI Taxonomy" id="1126234"/>
    <lineage>
        <taxon>Archaea</taxon>
        <taxon>Methanobacteriati</taxon>
        <taxon>Methanobacteriota</taxon>
        <taxon>Stenosarchaea group</taxon>
        <taxon>Halobacteria</taxon>
        <taxon>Halobacteriales</taxon>
        <taxon>Haloferacaceae</taxon>
        <taxon>Salinirubrum</taxon>
    </lineage>
</organism>
<feature type="transmembrane region" description="Helical" evidence="7">
    <location>
        <begin position="144"/>
        <end position="169"/>
    </location>
</feature>
<dbReference type="RefSeq" id="WP_227231056.1">
    <property type="nucleotide sequence ID" value="NZ_JAJCVJ010000003.1"/>
</dbReference>
<keyword evidence="4 7" id="KW-0812">Transmembrane</keyword>
<evidence type="ECO:0000256" key="7">
    <source>
        <dbReference type="RuleBase" id="RU363032"/>
    </source>
</evidence>
<accession>A0ABD5RGC0</accession>
<dbReference type="InterPro" id="IPR025966">
    <property type="entry name" value="OppC_N"/>
</dbReference>
<dbReference type="InterPro" id="IPR000515">
    <property type="entry name" value="MetI-like"/>
</dbReference>
<evidence type="ECO:0000256" key="2">
    <source>
        <dbReference type="ARBA" id="ARBA00022448"/>
    </source>
</evidence>
<reference evidence="9 10" key="1">
    <citation type="journal article" date="2019" name="Int. J. Syst. Evol. Microbiol.">
        <title>The Global Catalogue of Microorganisms (GCM) 10K type strain sequencing project: providing services to taxonomists for standard genome sequencing and annotation.</title>
        <authorList>
            <consortium name="The Broad Institute Genomics Platform"/>
            <consortium name="The Broad Institute Genome Sequencing Center for Infectious Disease"/>
            <person name="Wu L."/>
            <person name="Ma J."/>
        </authorList>
    </citation>
    <scope>NUCLEOTIDE SEQUENCE [LARGE SCALE GENOMIC DNA]</scope>
    <source>
        <strain evidence="9 10">CGMCC 1.12237</strain>
    </source>
</reference>
<dbReference type="AlphaFoldDB" id="A0ABD5RGC0"/>
<sequence length="303" mass="32191">MATETSTYEERSIVERSQDSLERAIDIYGRLDTSAKVSLWIVVAIIVLAISAPLIAPYGPAEPDYDASLAGPSSDHPLGTDLTGRDVFSRILFGARVSLLVGVFAVGMAVAIGVPIGAVGGYIGGWVDETLMRLMDIMMSFPSLVLALALVGALGPNLRNVILVIGIVYTPQYARLIRGSVLSVKEEEFVEAAENTGLGDAKILFKHVIPNAFTPVLVQGTFHVATAIIFEASLSFLGLGVQPPTATWGVMIADGRGYLPDQWWISTFPGIAIMITVMTFNLLGDGLRDELDPRSATEGGPGA</sequence>
<proteinExistence type="inferred from homology"/>
<evidence type="ECO:0000313" key="9">
    <source>
        <dbReference type="EMBL" id="MFC5368999.1"/>
    </source>
</evidence>
<name>A0ABD5RGC0_9EURY</name>
<feature type="transmembrane region" description="Helical" evidence="7">
    <location>
        <begin position="263"/>
        <end position="284"/>
    </location>
</feature>
<keyword evidence="10" id="KW-1185">Reference proteome</keyword>